<proteinExistence type="predicted"/>
<keyword evidence="3" id="KW-1133">Transmembrane helix</keyword>
<comment type="caution">
    <text evidence="4">The sequence shown here is derived from an EMBL/GenBank/DDBJ whole genome shotgun (WGS) entry which is preliminary data.</text>
</comment>
<dbReference type="AlphaFoldDB" id="A0A8S9YJG6"/>
<evidence type="ECO:0000256" key="1">
    <source>
        <dbReference type="SAM" id="Coils"/>
    </source>
</evidence>
<keyword evidence="5" id="KW-1185">Reference proteome</keyword>
<organism evidence="4 5">
    <name type="scientific">Paragonimus skrjabini miyazakii</name>
    <dbReference type="NCBI Taxonomy" id="59628"/>
    <lineage>
        <taxon>Eukaryota</taxon>
        <taxon>Metazoa</taxon>
        <taxon>Spiralia</taxon>
        <taxon>Lophotrochozoa</taxon>
        <taxon>Platyhelminthes</taxon>
        <taxon>Trematoda</taxon>
        <taxon>Digenea</taxon>
        <taxon>Plagiorchiida</taxon>
        <taxon>Troglotremata</taxon>
        <taxon>Troglotrematidae</taxon>
        <taxon>Paragonimus</taxon>
    </lineage>
</organism>
<dbReference type="OrthoDB" id="6242189at2759"/>
<sequence>MGNPLGSFAQDRMFTDWTDNWHSIIRMATKLIELVYFVIVIFTHFFLLSKCSTDYTHTSMLCPSGYWSAAVDIGGGPYGTDRTFALPYMPEVEEPICQFCPMVGCYVVRQQKETNPEESDQWRTTTTSTTVMTTERSDTTGSGQGTDETGTYDQMTNSSNPSETLNEPKPQYALHMSCDYWPHLPPPADIVSYLDCVMIGEKNNYFLYIYEPRFQEFRVPVVDCVDANFLAWIPNGTQLLGLELGFRMRAIPPFLFRYYQRIMQLTQYICIDGSSLDNKSIPFEDTERFASNRLTQVVFRSDSLKRDRRPPKAPDGQYTTEFQSEELIVACPHIVQHKPANITPNSDCQFSPGALPTTSDRVDQHKALQRCPFRLQLDVGKKEPRRRKPHTGLVEELKVPPAFLSACLLVLVLLLTIGIIIAFCVINAEKLMLCRTRSRKRREREAALAQEMAEQAAKEAAAAAAAAAEAEVRQQNAWHPIYGRYGMVPPTMGGAFGVFAARPMDMTSNQQPMMGMTGTMGRPAGAGGAYFGPQGGTTVAH</sequence>
<evidence type="ECO:0000313" key="4">
    <source>
        <dbReference type="EMBL" id="KAF7236142.1"/>
    </source>
</evidence>
<feature type="transmembrane region" description="Helical" evidence="3">
    <location>
        <begin position="31"/>
        <end position="49"/>
    </location>
</feature>
<feature type="compositionally biased region" description="Low complexity" evidence="2">
    <location>
        <begin position="124"/>
        <end position="134"/>
    </location>
</feature>
<evidence type="ECO:0000256" key="3">
    <source>
        <dbReference type="SAM" id="Phobius"/>
    </source>
</evidence>
<dbReference type="EMBL" id="JTDE01007989">
    <property type="protein sequence ID" value="KAF7236142.1"/>
    <property type="molecule type" value="Genomic_DNA"/>
</dbReference>
<evidence type="ECO:0000313" key="5">
    <source>
        <dbReference type="Proteomes" id="UP000822476"/>
    </source>
</evidence>
<accession>A0A8S9YJG6</accession>
<dbReference type="Proteomes" id="UP000822476">
    <property type="component" value="Unassembled WGS sequence"/>
</dbReference>
<feature type="coiled-coil region" evidence="1">
    <location>
        <begin position="439"/>
        <end position="473"/>
    </location>
</feature>
<gene>
    <name evidence="4" type="ORF">EG68_10970</name>
</gene>
<name>A0A8S9YJG6_9TREM</name>
<feature type="compositionally biased region" description="Polar residues" evidence="2">
    <location>
        <begin position="145"/>
        <end position="165"/>
    </location>
</feature>
<feature type="region of interest" description="Disordered" evidence="2">
    <location>
        <begin position="114"/>
        <end position="168"/>
    </location>
</feature>
<keyword evidence="1" id="KW-0175">Coiled coil</keyword>
<feature type="transmembrane region" description="Helical" evidence="3">
    <location>
        <begin position="403"/>
        <end position="428"/>
    </location>
</feature>
<protein>
    <submittedName>
        <fullName evidence="4">Uncharacterized protein</fullName>
    </submittedName>
</protein>
<keyword evidence="3" id="KW-0472">Membrane</keyword>
<reference evidence="4" key="1">
    <citation type="submission" date="2019-07" db="EMBL/GenBank/DDBJ databases">
        <title>Annotation for the trematode Paragonimus miyazaki's.</title>
        <authorList>
            <person name="Choi Y.-J."/>
        </authorList>
    </citation>
    <scope>NUCLEOTIDE SEQUENCE</scope>
    <source>
        <strain evidence="4">Japan</strain>
    </source>
</reference>
<evidence type="ECO:0000256" key="2">
    <source>
        <dbReference type="SAM" id="MobiDB-lite"/>
    </source>
</evidence>
<keyword evidence="3" id="KW-0812">Transmembrane</keyword>